<dbReference type="EMBL" id="BOOJ01000025">
    <property type="protein sequence ID" value="GIH92216.1"/>
    <property type="molecule type" value="Genomic_DNA"/>
</dbReference>
<name>A0A8J3SCM6_9ACTN</name>
<keyword evidence="5" id="KW-1185">Reference proteome</keyword>
<feature type="domain" description="STAS" evidence="3">
    <location>
        <begin position="11"/>
        <end position="121"/>
    </location>
</feature>
<evidence type="ECO:0000313" key="4">
    <source>
        <dbReference type="EMBL" id="GIH92216.1"/>
    </source>
</evidence>
<organism evidence="4 5">
    <name type="scientific">Planobispora siamensis</name>
    <dbReference type="NCBI Taxonomy" id="936338"/>
    <lineage>
        <taxon>Bacteria</taxon>
        <taxon>Bacillati</taxon>
        <taxon>Actinomycetota</taxon>
        <taxon>Actinomycetes</taxon>
        <taxon>Streptosporangiales</taxon>
        <taxon>Streptosporangiaceae</taxon>
        <taxon>Planobispora</taxon>
    </lineage>
</organism>
<dbReference type="CDD" id="cd07043">
    <property type="entry name" value="STAS_anti-anti-sigma_factors"/>
    <property type="match status" value="1"/>
</dbReference>
<dbReference type="PANTHER" id="PTHR33495">
    <property type="entry name" value="ANTI-SIGMA FACTOR ANTAGONIST TM_1081-RELATED-RELATED"/>
    <property type="match status" value="1"/>
</dbReference>
<dbReference type="InterPro" id="IPR036513">
    <property type="entry name" value="STAS_dom_sf"/>
</dbReference>
<dbReference type="PROSITE" id="PS50801">
    <property type="entry name" value="STAS"/>
    <property type="match status" value="1"/>
</dbReference>
<dbReference type="NCBIfam" id="TIGR00377">
    <property type="entry name" value="ant_ant_sig"/>
    <property type="match status" value="1"/>
</dbReference>
<gene>
    <name evidence="4" type="primary">arsI_2</name>
    <name evidence="4" type="ORF">Psi01_28460</name>
</gene>
<dbReference type="InterPro" id="IPR002645">
    <property type="entry name" value="STAS_dom"/>
</dbReference>
<dbReference type="GO" id="GO:0043856">
    <property type="term" value="F:anti-sigma factor antagonist activity"/>
    <property type="evidence" value="ECO:0007669"/>
    <property type="project" value="InterPro"/>
</dbReference>
<dbReference type="AlphaFoldDB" id="A0A8J3SCM6"/>
<evidence type="ECO:0000313" key="5">
    <source>
        <dbReference type="Proteomes" id="UP000619788"/>
    </source>
</evidence>
<accession>A0A8J3SCM6</accession>
<dbReference type="SUPFAM" id="SSF52091">
    <property type="entry name" value="SpoIIaa-like"/>
    <property type="match status" value="1"/>
</dbReference>
<sequence>MRVRFPDDLPYAIDLDRSARCAVVHITGPLDMTTSLILRIVLEPLWDAVDEGCLILDLTAMTFCDSTGVAALIEAFKESREHGTQILLAAASSSLLRMLHTMGLIALFETHSTLEEALAASERA</sequence>
<dbReference type="Pfam" id="PF01740">
    <property type="entry name" value="STAS"/>
    <property type="match status" value="1"/>
</dbReference>
<dbReference type="Proteomes" id="UP000619788">
    <property type="component" value="Unassembled WGS sequence"/>
</dbReference>
<dbReference type="Gene3D" id="3.30.750.24">
    <property type="entry name" value="STAS domain"/>
    <property type="match status" value="1"/>
</dbReference>
<dbReference type="PANTHER" id="PTHR33495:SF2">
    <property type="entry name" value="ANTI-SIGMA FACTOR ANTAGONIST TM_1081-RELATED"/>
    <property type="match status" value="1"/>
</dbReference>
<dbReference type="InterPro" id="IPR003658">
    <property type="entry name" value="Anti-sigma_ant"/>
</dbReference>
<evidence type="ECO:0000256" key="1">
    <source>
        <dbReference type="ARBA" id="ARBA00009013"/>
    </source>
</evidence>
<evidence type="ECO:0000256" key="2">
    <source>
        <dbReference type="RuleBase" id="RU003749"/>
    </source>
</evidence>
<proteinExistence type="inferred from homology"/>
<comment type="caution">
    <text evidence="4">The sequence shown here is derived from an EMBL/GenBank/DDBJ whole genome shotgun (WGS) entry which is preliminary data.</text>
</comment>
<comment type="similarity">
    <text evidence="1 2">Belongs to the anti-sigma-factor antagonist family.</text>
</comment>
<protein>
    <recommendedName>
        <fullName evidence="2">Anti-sigma factor antagonist</fullName>
    </recommendedName>
</protein>
<reference evidence="4 5" key="1">
    <citation type="submission" date="2021-01" db="EMBL/GenBank/DDBJ databases">
        <title>Whole genome shotgun sequence of Planobispora siamensis NBRC 107568.</title>
        <authorList>
            <person name="Komaki H."/>
            <person name="Tamura T."/>
        </authorList>
    </citation>
    <scope>NUCLEOTIDE SEQUENCE [LARGE SCALE GENOMIC DNA]</scope>
    <source>
        <strain evidence="4 5">NBRC 107568</strain>
    </source>
</reference>
<evidence type="ECO:0000259" key="3">
    <source>
        <dbReference type="PROSITE" id="PS50801"/>
    </source>
</evidence>